<gene>
    <name evidence="8" type="primary">holA</name>
    <name evidence="8" type="ORF">NDO55_09595</name>
</gene>
<evidence type="ECO:0000256" key="1">
    <source>
        <dbReference type="ARBA" id="ARBA00012417"/>
    </source>
</evidence>
<dbReference type="Gene3D" id="1.10.8.60">
    <property type="match status" value="1"/>
</dbReference>
<reference evidence="8" key="1">
    <citation type="submission" date="2022-06" db="EMBL/GenBank/DDBJ databases">
        <title>Sphingomicrobium sedimins sp. nov., a marine bacterium isolated from tidal flat.</title>
        <authorList>
            <person name="Kim C.-H."/>
            <person name="Yoo Y."/>
            <person name="Kim J.-J."/>
        </authorList>
    </citation>
    <scope>NUCLEOTIDE SEQUENCE</scope>
    <source>
        <strain evidence="8">GRR-S6-50</strain>
    </source>
</reference>
<evidence type="ECO:0000313" key="8">
    <source>
        <dbReference type="EMBL" id="MCM8558074.1"/>
    </source>
</evidence>
<dbReference type="InterPro" id="IPR027417">
    <property type="entry name" value="P-loop_NTPase"/>
</dbReference>
<organism evidence="8 9">
    <name type="scientific">Sphingomicrobium sediminis</name>
    <dbReference type="NCBI Taxonomy" id="2950949"/>
    <lineage>
        <taxon>Bacteria</taxon>
        <taxon>Pseudomonadati</taxon>
        <taxon>Pseudomonadota</taxon>
        <taxon>Alphaproteobacteria</taxon>
        <taxon>Sphingomonadales</taxon>
        <taxon>Sphingomonadaceae</taxon>
        <taxon>Sphingomicrobium</taxon>
    </lineage>
</organism>
<name>A0A9X2EMF6_9SPHN</name>
<evidence type="ECO:0000313" key="9">
    <source>
        <dbReference type="Proteomes" id="UP001155128"/>
    </source>
</evidence>
<keyword evidence="3 8" id="KW-0548">Nucleotidyltransferase</keyword>
<dbReference type="AlphaFoldDB" id="A0A9X2EMF6"/>
<comment type="caution">
    <text evidence="8">The sequence shown here is derived from an EMBL/GenBank/DDBJ whole genome shotgun (WGS) entry which is preliminary data.</text>
</comment>
<dbReference type="GO" id="GO:0009360">
    <property type="term" value="C:DNA polymerase III complex"/>
    <property type="evidence" value="ECO:0007669"/>
    <property type="project" value="TreeGrafter"/>
</dbReference>
<dbReference type="PANTHER" id="PTHR34388:SF1">
    <property type="entry name" value="DNA POLYMERASE III SUBUNIT DELTA"/>
    <property type="match status" value="1"/>
</dbReference>
<dbReference type="InterPro" id="IPR005790">
    <property type="entry name" value="DNA_polIII_delta"/>
</dbReference>
<proteinExistence type="inferred from homology"/>
<dbReference type="NCBIfam" id="TIGR01128">
    <property type="entry name" value="holA"/>
    <property type="match status" value="1"/>
</dbReference>
<comment type="similarity">
    <text evidence="6">Belongs to the DNA polymerase HolA subunit family.</text>
</comment>
<accession>A0A9X2EMF6</accession>
<dbReference type="Proteomes" id="UP001155128">
    <property type="component" value="Unassembled WGS sequence"/>
</dbReference>
<dbReference type="GO" id="GO:0006261">
    <property type="term" value="P:DNA-templated DNA replication"/>
    <property type="evidence" value="ECO:0007669"/>
    <property type="project" value="TreeGrafter"/>
</dbReference>
<dbReference type="RefSeq" id="WP_252114697.1">
    <property type="nucleotide sequence ID" value="NZ_JAMSHT010000001.1"/>
</dbReference>
<keyword evidence="4" id="KW-0235">DNA replication</keyword>
<dbReference type="EMBL" id="JAMSHT010000001">
    <property type="protein sequence ID" value="MCM8558074.1"/>
    <property type="molecule type" value="Genomic_DNA"/>
</dbReference>
<evidence type="ECO:0000256" key="2">
    <source>
        <dbReference type="ARBA" id="ARBA00022679"/>
    </source>
</evidence>
<dbReference type="SUPFAM" id="SSF52540">
    <property type="entry name" value="P-loop containing nucleoside triphosphate hydrolases"/>
    <property type="match status" value="1"/>
</dbReference>
<evidence type="ECO:0000256" key="7">
    <source>
        <dbReference type="ARBA" id="ARBA00049244"/>
    </source>
</evidence>
<protein>
    <recommendedName>
        <fullName evidence="1">DNA-directed DNA polymerase</fullName>
        <ecNumber evidence="1">2.7.7.7</ecNumber>
    </recommendedName>
</protein>
<evidence type="ECO:0000256" key="5">
    <source>
        <dbReference type="ARBA" id="ARBA00022932"/>
    </source>
</evidence>
<dbReference type="Gene3D" id="1.20.272.10">
    <property type="match status" value="1"/>
</dbReference>
<dbReference type="GO" id="GO:0003677">
    <property type="term" value="F:DNA binding"/>
    <property type="evidence" value="ECO:0007669"/>
    <property type="project" value="InterPro"/>
</dbReference>
<keyword evidence="9" id="KW-1185">Reference proteome</keyword>
<keyword evidence="5" id="KW-0239">DNA-directed DNA polymerase</keyword>
<dbReference type="EC" id="2.7.7.7" evidence="1"/>
<dbReference type="SUPFAM" id="SSF48019">
    <property type="entry name" value="post-AAA+ oligomerization domain-like"/>
    <property type="match status" value="1"/>
</dbReference>
<dbReference type="PANTHER" id="PTHR34388">
    <property type="entry name" value="DNA POLYMERASE III SUBUNIT DELTA"/>
    <property type="match status" value="1"/>
</dbReference>
<comment type="catalytic activity">
    <reaction evidence="7">
        <text>DNA(n) + a 2'-deoxyribonucleoside 5'-triphosphate = DNA(n+1) + diphosphate</text>
        <dbReference type="Rhea" id="RHEA:22508"/>
        <dbReference type="Rhea" id="RHEA-COMP:17339"/>
        <dbReference type="Rhea" id="RHEA-COMP:17340"/>
        <dbReference type="ChEBI" id="CHEBI:33019"/>
        <dbReference type="ChEBI" id="CHEBI:61560"/>
        <dbReference type="ChEBI" id="CHEBI:173112"/>
        <dbReference type="EC" id="2.7.7.7"/>
    </reaction>
</comment>
<evidence type="ECO:0000256" key="6">
    <source>
        <dbReference type="ARBA" id="ARBA00034754"/>
    </source>
</evidence>
<dbReference type="GO" id="GO:0003887">
    <property type="term" value="F:DNA-directed DNA polymerase activity"/>
    <property type="evidence" value="ECO:0007669"/>
    <property type="project" value="UniProtKB-KW"/>
</dbReference>
<dbReference type="InterPro" id="IPR008921">
    <property type="entry name" value="DNA_pol3_clamp-load_cplx_C"/>
</dbReference>
<evidence type="ECO:0000256" key="3">
    <source>
        <dbReference type="ARBA" id="ARBA00022695"/>
    </source>
</evidence>
<keyword evidence="2 8" id="KW-0808">Transferase</keyword>
<evidence type="ECO:0000256" key="4">
    <source>
        <dbReference type="ARBA" id="ARBA00022705"/>
    </source>
</evidence>
<sequence>MKAKSNEFGRFLSGNAAPLRLYLFYGVDDAGSSALAGKLASSLEGEKEMLDPNGLKSDPGKLVDEAAGAGLFGDKKILWIEPVGNEFHPAAEALLGAPATEHPVIAIAGNLTRASKLLKLIEPHQEAISVISYAPSARDIERDIEQMLGEEGLRAEAGVAQRLAASCDLNRMIARREIEKAKLYVGEGSLLDHEVLDAIGADYGETQWLAVGDAAMDGDLDAVEQALCALSPQASEATPLLRALQRRIQQLAPMSARIAGGERLDQVIASQGKVLFWKDKPLIQRLLRRWSAPALARLAERVADAERKVMLEPGARRAALGEELLAIARASRRMAR</sequence>